<evidence type="ECO:0000313" key="3">
    <source>
        <dbReference type="Proteomes" id="UP000014062"/>
    </source>
</evidence>
<organism evidence="2 3">
    <name type="scientific">Streptomyces lividans 1326</name>
    <dbReference type="NCBI Taxonomy" id="1200984"/>
    <lineage>
        <taxon>Bacteria</taxon>
        <taxon>Bacillati</taxon>
        <taxon>Actinomycetota</taxon>
        <taxon>Actinomycetes</taxon>
        <taxon>Kitasatosporales</taxon>
        <taxon>Streptomycetaceae</taxon>
        <taxon>Streptomyces</taxon>
    </lineage>
</organism>
<dbReference type="Proteomes" id="UP000014062">
    <property type="component" value="Chromosome"/>
</dbReference>
<keyword evidence="1" id="KW-0812">Transmembrane</keyword>
<keyword evidence="1" id="KW-0472">Membrane</keyword>
<name>A0A7U9DSM2_STRLI</name>
<accession>A0A7U9DSM2</accession>
<sequence length="79" mass="7803">MLGPVRAAALALTAALPLGVLKGTTPLSLVALAGLCVALVPQGLALLSEAPRPGRAAVVRWVPLTLAVLGLMTLLGQAG</sequence>
<dbReference type="EMBL" id="CM001889">
    <property type="protein sequence ID" value="EOY49407.1"/>
    <property type="molecule type" value="Genomic_DNA"/>
</dbReference>
<evidence type="ECO:0000256" key="1">
    <source>
        <dbReference type="SAM" id="Phobius"/>
    </source>
</evidence>
<feature type="transmembrane region" description="Helical" evidence="1">
    <location>
        <begin position="27"/>
        <end position="47"/>
    </location>
</feature>
<evidence type="ECO:0000313" key="2">
    <source>
        <dbReference type="EMBL" id="EOY49407.1"/>
    </source>
</evidence>
<proteinExistence type="predicted"/>
<feature type="transmembrane region" description="Helical" evidence="1">
    <location>
        <begin position="59"/>
        <end position="78"/>
    </location>
</feature>
<dbReference type="RefSeq" id="WP_003974523.1">
    <property type="nucleotide sequence ID" value="NZ_CM001889.1"/>
</dbReference>
<dbReference type="AlphaFoldDB" id="A0A7U9DSM2"/>
<protein>
    <submittedName>
        <fullName evidence="2">Uncharacterized protein</fullName>
    </submittedName>
</protein>
<keyword evidence="1" id="KW-1133">Transmembrane helix</keyword>
<reference evidence="3" key="1">
    <citation type="journal article" date="2013" name="Genome Biol. Evol.">
        <title>The genome sequence of Streptomyces lividans 66 reveals a novel tRNA-dependent peptide biosynthetic system within a metal-related genomic island.</title>
        <authorList>
            <person name="Cruz-Morales P."/>
            <person name="Vijgenboom E."/>
            <person name="Iruegas-Bocardo F."/>
            <person name="Girard G."/>
            <person name="Yanez-Guerra L.A."/>
            <person name="Ramos-Aboites H.E."/>
            <person name="Pernodet J.L."/>
            <person name="Anne J."/>
            <person name="van Wezel G.P."/>
            <person name="Barona-Gomez F."/>
        </authorList>
    </citation>
    <scope>NUCLEOTIDE SEQUENCE [LARGE SCALE GENOMIC DNA]</scope>
    <source>
        <strain evidence="3">1326</strain>
    </source>
</reference>
<gene>
    <name evidence="2" type="ORF">SLI_4699</name>
</gene>